<evidence type="ECO:0000313" key="2">
    <source>
        <dbReference type="Proteomes" id="UP000569914"/>
    </source>
</evidence>
<dbReference type="AlphaFoldDB" id="A0A7Y9IBE0"/>
<reference evidence="1 2" key="1">
    <citation type="submission" date="2020-07" db="EMBL/GenBank/DDBJ databases">
        <title>Sequencing the genomes of 1000 actinobacteria strains.</title>
        <authorList>
            <person name="Klenk H.-P."/>
        </authorList>
    </citation>
    <scope>NUCLEOTIDE SEQUENCE [LARGE SCALE GENOMIC DNA]</scope>
    <source>
        <strain evidence="1 2">DSM 22083</strain>
    </source>
</reference>
<dbReference type="EMBL" id="JACCBU010000001">
    <property type="protein sequence ID" value="NYE73670.1"/>
    <property type="molecule type" value="Genomic_DNA"/>
</dbReference>
<dbReference type="Proteomes" id="UP000569914">
    <property type="component" value="Unassembled WGS sequence"/>
</dbReference>
<name>A0A7Y9IBE0_9ACTN</name>
<evidence type="ECO:0000313" key="1">
    <source>
        <dbReference type="EMBL" id="NYE73670.1"/>
    </source>
</evidence>
<proteinExistence type="predicted"/>
<organism evidence="1 2">
    <name type="scientific">Microlunatus parietis</name>
    <dbReference type="NCBI Taxonomy" id="682979"/>
    <lineage>
        <taxon>Bacteria</taxon>
        <taxon>Bacillati</taxon>
        <taxon>Actinomycetota</taxon>
        <taxon>Actinomycetes</taxon>
        <taxon>Propionibacteriales</taxon>
        <taxon>Propionibacteriaceae</taxon>
        <taxon>Microlunatus</taxon>
    </lineage>
</organism>
<sequence>MAADLGADGRSRLLTDYDAVAEPIDAAGVRMFTAFAEAVTAR</sequence>
<protein>
    <submittedName>
        <fullName evidence="1">Uncharacterized protein</fullName>
    </submittedName>
</protein>
<comment type="caution">
    <text evidence="1">The sequence shown here is derived from an EMBL/GenBank/DDBJ whole genome shotgun (WGS) entry which is preliminary data.</text>
</comment>
<accession>A0A7Y9IBE0</accession>
<dbReference type="RefSeq" id="WP_281385310.1">
    <property type="nucleotide sequence ID" value="NZ_JACCBU010000001.1"/>
</dbReference>
<gene>
    <name evidence="1" type="ORF">BKA15_004999</name>
</gene>
<keyword evidence="2" id="KW-1185">Reference proteome</keyword>